<evidence type="ECO:0000256" key="7">
    <source>
        <dbReference type="ARBA" id="ARBA00024603"/>
    </source>
</evidence>
<accession>A0ABC8KK10</accession>
<dbReference type="FunFam" id="1.10.1370.40:FF:000005">
    <property type="entry name" value="Organellar oligopeptidase A, chloroplastic/mitochondrial"/>
    <property type="match status" value="1"/>
</dbReference>
<protein>
    <recommendedName>
        <fullName evidence="8">oligopeptidase A</fullName>
        <ecNumber evidence="8">3.4.24.70</ecNumber>
    </recommendedName>
</protein>
<dbReference type="GO" id="GO:0046872">
    <property type="term" value="F:metal ion binding"/>
    <property type="evidence" value="ECO:0007669"/>
    <property type="project" value="UniProtKB-UniRule"/>
</dbReference>
<sequence>MASEDSLSSNPLLQNFEFPPFDVVDAHHVKPGIRSLLQQLEAELEQLEKNVEPSWPKLVEPLEKIIDRLSVVWGIINHLKAVKDTPELRAAIEEVQPEKVKFQLRLGQSKPIYNAFKSIRESSDWKTLSEARQRLVEAQIKEAVLSGIALDDDKREDFNKIEQELEKLSHKFSENVLDATKKFEKLITDKKEIEGLPPSALGLFAQAAVSKGHENATADTGPWLITLDAPSYLPVMQHAMNRALREEVYRAYLSRASSGDLDNTAIIDQILKLRLDKAKLLGYSNYAEVSMATKMATVEKADELLEKLRSASWAPAVQDIEDLKSFAKNQGAAEADSLTHWDITFWSERLRESKYDINEEELRPYFSLPKVMDGLFRLAKTLFGIDVVPADGVAPVWNSDVRFYCVKDSSGNPTAYFYFDPYSRPSEKRGGAWMDEVFSRSRVMAQKGSSVRLPVAQMVCNQTPPVGDKPSLMTFREVETVFHEFGHALQHMLTKEDEGLVAGIRNIEWDAVELPSQFMENWCYHRDTLMSIAKHYQTGETLPEDVYKKLLAARTFRAGSLSLRQLKFATVDLELHTKYVPGGTESIYDVDQRVSLKTQVIPPLPEDRFLCSFSHIFAGGYAAGYYSYKWAEVLSADAFSAFEDAGLDDIKAVKETGQRFRNTILALGGGKAPLQVFVAFRGREPSPEPLLRHNGLLAASA</sequence>
<comment type="similarity">
    <text evidence="1 9">Belongs to the peptidase M3 family.</text>
</comment>
<keyword evidence="5 9" id="KW-0862">Zinc</keyword>
<evidence type="ECO:0000256" key="4">
    <source>
        <dbReference type="ARBA" id="ARBA00022801"/>
    </source>
</evidence>
<dbReference type="InterPro" id="IPR001567">
    <property type="entry name" value="Pept_M3A_M3B_dom"/>
</dbReference>
<keyword evidence="3 9" id="KW-0479">Metal-binding</keyword>
<evidence type="ECO:0000256" key="3">
    <source>
        <dbReference type="ARBA" id="ARBA00022723"/>
    </source>
</evidence>
<evidence type="ECO:0000256" key="2">
    <source>
        <dbReference type="ARBA" id="ARBA00022670"/>
    </source>
</evidence>
<dbReference type="Proteomes" id="UP001642260">
    <property type="component" value="Unassembled WGS sequence"/>
</dbReference>
<evidence type="ECO:0000313" key="12">
    <source>
        <dbReference type="EMBL" id="CAH8357387.1"/>
    </source>
</evidence>
<evidence type="ECO:0000256" key="9">
    <source>
        <dbReference type="RuleBase" id="RU003435"/>
    </source>
</evidence>
<feature type="domain" description="Peptidase M3A/M3B catalytic" evidence="10">
    <location>
        <begin position="235"/>
        <end position="695"/>
    </location>
</feature>
<dbReference type="PANTHER" id="PTHR11804:SF73">
    <property type="entry name" value="CYTOSOLIC OLIGOPEPTIDASE A-RELATED"/>
    <property type="match status" value="1"/>
</dbReference>
<dbReference type="EMBL" id="CAKOAT010230710">
    <property type="protein sequence ID" value="CAH8357387.1"/>
    <property type="molecule type" value="Genomic_DNA"/>
</dbReference>
<evidence type="ECO:0000256" key="8">
    <source>
        <dbReference type="ARBA" id="ARBA00026100"/>
    </source>
</evidence>
<keyword evidence="2 9" id="KW-0645">Protease</keyword>
<dbReference type="GO" id="GO:0004222">
    <property type="term" value="F:metalloendopeptidase activity"/>
    <property type="evidence" value="ECO:0007669"/>
    <property type="project" value="UniProtKB-EC"/>
</dbReference>
<comment type="cofactor">
    <cofactor evidence="9">
        <name>Zn(2+)</name>
        <dbReference type="ChEBI" id="CHEBI:29105"/>
    </cofactor>
    <text evidence="9">Binds 1 zinc ion.</text>
</comment>
<dbReference type="GO" id="GO:0006508">
    <property type="term" value="P:proteolysis"/>
    <property type="evidence" value="ECO:0007669"/>
    <property type="project" value="UniProtKB-KW"/>
</dbReference>
<dbReference type="AlphaFoldDB" id="A0ABC8KK10"/>
<organism evidence="12 13">
    <name type="scientific">Eruca vesicaria subsp. sativa</name>
    <name type="common">Garden rocket</name>
    <name type="synonym">Eruca sativa</name>
    <dbReference type="NCBI Taxonomy" id="29727"/>
    <lineage>
        <taxon>Eukaryota</taxon>
        <taxon>Viridiplantae</taxon>
        <taxon>Streptophyta</taxon>
        <taxon>Embryophyta</taxon>
        <taxon>Tracheophyta</taxon>
        <taxon>Spermatophyta</taxon>
        <taxon>Magnoliopsida</taxon>
        <taxon>eudicotyledons</taxon>
        <taxon>Gunneridae</taxon>
        <taxon>Pentapetalae</taxon>
        <taxon>rosids</taxon>
        <taxon>malvids</taxon>
        <taxon>Brassicales</taxon>
        <taxon>Brassicaceae</taxon>
        <taxon>Brassiceae</taxon>
        <taxon>Eruca</taxon>
    </lineage>
</organism>
<dbReference type="Pfam" id="PF19310">
    <property type="entry name" value="TOP_N"/>
    <property type="match status" value="1"/>
</dbReference>
<evidence type="ECO:0000313" key="13">
    <source>
        <dbReference type="Proteomes" id="UP001642260"/>
    </source>
</evidence>
<dbReference type="FunFam" id="1.10.1370.40:FF:000009">
    <property type="entry name" value="Zincin-like metalloproteases family protein"/>
    <property type="match status" value="1"/>
</dbReference>
<dbReference type="InterPro" id="IPR045090">
    <property type="entry name" value="Pept_M3A_M3B"/>
</dbReference>
<gene>
    <name evidence="12" type="ORF">ERUC_LOCUS23142</name>
</gene>
<dbReference type="GO" id="GO:0005829">
    <property type="term" value="C:cytosol"/>
    <property type="evidence" value="ECO:0007669"/>
    <property type="project" value="UniProtKB-ARBA"/>
</dbReference>
<keyword evidence="6 9" id="KW-0482">Metalloprotease</keyword>
<evidence type="ECO:0000259" key="11">
    <source>
        <dbReference type="Pfam" id="PF19310"/>
    </source>
</evidence>
<dbReference type="PANTHER" id="PTHR11804">
    <property type="entry name" value="PROTEASE M3 THIMET OLIGOPEPTIDASE-RELATED"/>
    <property type="match status" value="1"/>
</dbReference>
<dbReference type="CDD" id="cd06456">
    <property type="entry name" value="M3A_DCP"/>
    <property type="match status" value="1"/>
</dbReference>
<dbReference type="SUPFAM" id="SSF55486">
    <property type="entry name" value="Metalloproteases ('zincins'), catalytic domain"/>
    <property type="match status" value="1"/>
</dbReference>
<comment type="caution">
    <text evidence="12">The sequence shown here is derived from an EMBL/GenBank/DDBJ whole genome shotgun (WGS) entry which is preliminary data.</text>
</comment>
<comment type="catalytic activity">
    <reaction evidence="7">
        <text>Hydrolysis of oligopeptides, with broad specificity. Gly or Ala commonly occur as P1 or P1' residues, but more distant residues are also important, as is shown by the fact that Z-Gly-Pro-Gly-|-Gly-Pro-Ala is cleaved, but not Z-(Gly)(5).</text>
        <dbReference type="EC" id="3.4.24.70"/>
    </reaction>
</comment>
<proteinExistence type="inferred from homology"/>
<dbReference type="Pfam" id="PF01432">
    <property type="entry name" value="Peptidase_M3"/>
    <property type="match status" value="1"/>
</dbReference>
<dbReference type="FunFam" id="1.10.1370.40:FF:000006">
    <property type="entry name" value="Organellar oligopeptidase A, chloroplastic/mitochondrial"/>
    <property type="match status" value="1"/>
</dbReference>
<name>A0ABC8KK10_ERUVS</name>
<dbReference type="InterPro" id="IPR045666">
    <property type="entry name" value="OpdA_N"/>
</dbReference>
<keyword evidence="13" id="KW-1185">Reference proteome</keyword>
<dbReference type="FunFam" id="3.40.390.10:FF:000009">
    <property type="entry name" value="Oligopeptidase A"/>
    <property type="match status" value="1"/>
</dbReference>
<dbReference type="Gene3D" id="1.10.1370.40">
    <property type="match status" value="3"/>
</dbReference>
<evidence type="ECO:0000256" key="1">
    <source>
        <dbReference type="ARBA" id="ARBA00006040"/>
    </source>
</evidence>
<keyword evidence="4 9" id="KW-0378">Hydrolase</keyword>
<evidence type="ECO:0000256" key="6">
    <source>
        <dbReference type="ARBA" id="ARBA00023049"/>
    </source>
</evidence>
<dbReference type="InterPro" id="IPR034005">
    <property type="entry name" value="M3A_DCP"/>
</dbReference>
<evidence type="ECO:0000259" key="10">
    <source>
        <dbReference type="Pfam" id="PF01432"/>
    </source>
</evidence>
<evidence type="ECO:0000256" key="5">
    <source>
        <dbReference type="ARBA" id="ARBA00022833"/>
    </source>
</evidence>
<dbReference type="EC" id="3.4.24.70" evidence="8"/>
<feature type="domain" description="Oligopeptidase A N-terminal" evidence="11">
    <location>
        <begin position="33"/>
        <end position="155"/>
    </location>
</feature>
<reference evidence="12 13" key="1">
    <citation type="submission" date="2022-03" db="EMBL/GenBank/DDBJ databases">
        <authorList>
            <person name="Macdonald S."/>
            <person name="Ahmed S."/>
            <person name="Newling K."/>
        </authorList>
    </citation>
    <scope>NUCLEOTIDE SEQUENCE [LARGE SCALE GENOMIC DNA]</scope>
</reference>